<gene>
    <name evidence="1" type="ORF">KC717_05375</name>
</gene>
<dbReference type="AlphaFoldDB" id="A0A955RKR5"/>
<name>A0A955RKR5_9BACT</name>
<protein>
    <submittedName>
        <fullName evidence="1">DUF1320 domain-containing protein</fullName>
    </submittedName>
</protein>
<reference evidence="1" key="2">
    <citation type="journal article" date="2021" name="Microbiome">
        <title>Successional dynamics and alternative stable states in a saline activated sludge microbial community over 9 years.</title>
        <authorList>
            <person name="Wang Y."/>
            <person name="Ye J."/>
            <person name="Ju F."/>
            <person name="Liu L."/>
            <person name="Boyd J.A."/>
            <person name="Deng Y."/>
            <person name="Parks D.H."/>
            <person name="Jiang X."/>
            <person name="Yin X."/>
            <person name="Woodcroft B.J."/>
            <person name="Tyson G.W."/>
            <person name="Hugenholtz P."/>
            <person name="Polz M.F."/>
            <person name="Zhang T."/>
        </authorList>
    </citation>
    <scope>NUCLEOTIDE SEQUENCE</scope>
    <source>
        <strain evidence="1">HKST-UBA11</strain>
    </source>
</reference>
<reference evidence="1" key="1">
    <citation type="submission" date="2020-04" db="EMBL/GenBank/DDBJ databases">
        <authorList>
            <person name="Zhang T."/>
        </authorList>
    </citation>
    <scope>NUCLEOTIDE SEQUENCE</scope>
    <source>
        <strain evidence="1">HKST-UBA11</strain>
    </source>
</reference>
<sequence>MPYIDSAYIKARVDDTTLKNLTKERGGADAIDEAVIAAKIADAQSIVDSKIAKRYTTPVTSPSDRLKQLTFDIALYNIYRIHKTHKMDEEVKFSYEQALRDLTRIEDGKSDLVGVSELTSSPNKVLAYVTTKTTDLKMSKSVLNNYR</sequence>
<accession>A0A955RKR5</accession>
<comment type="caution">
    <text evidence="1">The sequence shown here is derived from an EMBL/GenBank/DDBJ whole genome shotgun (WGS) entry which is preliminary data.</text>
</comment>
<dbReference type="EMBL" id="JAGQLH010000072">
    <property type="protein sequence ID" value="MCA9386051.1"/>
    <property type="molecule type" value="Genomic_DNA"/>
</dbReference>
<evidence type="ECO:0000313" key="1">
    <source>
        <dbReference type="EMBL" id="MCA9386051.1"/>
    </source>
</evidence>
<dbReference type="Proteomes" id="UP000754563">
    <property type="component" value="Unassembled WGS sequence"/>
</dbReference>
<dbReference type="Pfam" id="PF07030">
    <property type="entry name" value="Phage_Mu_Gp36"/>
    <property type="match status" value="1"/>
</dbReference>
<evidence type="ECO:0000313" key="2">
    <source>
        <dbReference type="Proteomes" id="UP000754563"/>
    </source>
</evidence>
<organism evidence="1 2">
    <name type="scientific">Candidatus Dojkabacteria bacterium</name>
    <dbReference type="NCBI Taxonomy" id="2099670"/>
    <lineage>
        <taxon>Bacteria</taxon>
        <taxon>Candidatus Dojkabacteria</taxon>
    </lineage>
</organism>
<dbReference type="InterPro" id="IPR009752">
    <property type="entry name" value="Phage_Mu_GpJ"/>
</dbReference>
<proteinExistence type="predicted"/>